<comment type="caution">
    <text evidence="3">The sequence shown here is derived from an EMBL/GenBank/DDBJ whole genome shotgun (WGS) entry which is preliminary data.</text>
</comment>
<evidence type="ECO:0000256" key="1">
    <source>
        <dbReference type="SAM" id="Phobius"/>
    </source>
</evidence>
<sequence>MTSLRRIHHKAKSAALFLVVLLVVLGSSVWEKRMMHAMHTSAASLYQDRLLPATGLFQLNDLMYTKQQLLDSYLLRPSATRQHYVQVQLGGRNVEVDSILSRYEATYLVAEETRVFGALKARLHQYNALERELLTAAGPTDPAQARRLARQFTRIHNDLTRLNQIQQRVGQELSKSSQDMEVDAGLLSNLKIVVLVVFTLAILQALLLDRHPLVPKNLKNFRLN</sequence>
<organism evidence="3 4">
    <name type="scientific">Hymenobacter jeollabukensis</name>
    <dbReference type="NCBI Taxonomy" id="2025313"/>
    <lineage>
        <taxon>Bacteria</taxon>
        <taxon>Pseudomonadati</taxon>
        <taxon>Bacteroidota</taxon>
        <taxon>Cytophagia</taxon>
        <taxon>Cytophagales</taxon>
        <taxon>Hymenobacteraceae</taxon>
        <taxon>Hymenobacter</taxon>
    </lineage>
</organism>
<dbReference type="Pfam" id="PF12729">
    <property type="entry name" value="4HB_MCP_1"/>
    <property type="match status" value="1"/>
</dbReference>
<dbReference type="AlphaFoldDB" id="A0A5R8WIP3"/>
<name>A0A5R8WIP3_9BACT</name>
<reference evidence="3 4" key="1">
    <citation type="submission" date="2019-05" db="EMBL/GenBank/DDBJ databases">
        <title>Hymenobacter edaphi sp. nov., isolated from abandoned arsenic-contaminated farmland soil.</title>
        <authorList>
            <person name="Nie L."/>
        </authorList>
    </citation>
    <scope>NUCLEOTIDE SEQUENCE [LARGE SCALE GENOMIC DNA]</scope>
    <source>
        <strain evidence="3 4">1-3-3-8</strain>
    </source>
</reference>
<keyword evidence="1" id="KW-1133">Transmembrane helix</keyword>
<evidence type="ECO:0000313" key="4">
    <source>
        <dbReference type="Proteomes" id="UP000305517"/>
    </source>
</evidence>
<dbReference type="OrthoDB" id="1438991at2"/>
<dbReference type="InterPro" id="IPR024478">
    <property type="entry name" value="HlyB_4HB_MCP"/>
</dbReference>
<dbReference type="RefSeq" id="WP_138081874.1">
    <property type="nucleotide sequence ID" value="NZ_VAJM01000017.1"/>
</dbReference>
<keyword evidence="1" id="KW-0812">Transmembrane</keyword>
<keyword evidence="1" id="KW-0472">Membrane</keyword>
<dbReference type="EMBL" id="VAJM01000017">
    <property type="protein sequence ID" value="TLM88593.1"/>
    <property type="molecule type" value="Genomic_DNA"/>
</dbReference>
<feature type="domain" description="Chemotaxis methyl-accepting receptor HlyB-like 4HB MCP" evidence="2">
    <location>
        <begin position="15"/>
        <end position="179"/>
    </location>
</feature>
<evidence type="ECO:0000313" key="3">
    <source>
        <dbReference type="EMBL" id="TLM88593.1"/>
    </source>
</evidence>
<dbReference type="Proteomes" id="UP000305517">
    <property type="component" value="Unassembled WGS sequence"/>
</dbReference>
<gene>
    <name evidence="3" type="ORF">FDY95_23890</name>
</gene>
<accession>A0A5R8WIP3</accession>
<feature type="transmembrane region" description="Helical" evidence="1">
    <location>
        <begin position="186"/>
        <end position="208"/>
    </location>
</feature>
<evidence type="ECO:0000259" key="2">
    <source>
        <dbReference type="Pfam" id="PF12729"/>
    </source>
</evidence>
<proteinExistence type="predicted"/>
<keyword evidence="4" id="KW-1185">Reference proteome</keyword>
<protein>
    <recommendedName>
        <fullName evidence="2">Chemotaxis methyl-accepting receptor HlyB-like 4HB MCP domain-containing protein</fullName>
    </recommendedName>
</protein>